<gene>
    <name evidence="1" type="ORF">LCI18_005333</name>
</gene>
<proteinExistence type="predicted"/>
<keyword evidence="2" id="KW-1185">Reference proteome</keyword>
<dbReference type="Proteomes" id="UP000830768">
    <property type="component" value="Chromosome 4"/>
</dbReference>
<reference evidence="1" key="1">
    <citation type="submission" date="2021-11" db="EMBL/GenBank/DDBJ databases">
        <title>Fusarium solani-melongenae Genome sequencing and assembly.</title>
        <authorList>
            <person name="Xie S."/>
            <person name="Huang L."/>
            <person name="Zhang X."/>
        </authorList>
    </citation>
    <scope>NUCLEOTIDE SEQUENCE</scope>
    <source>
        <strain evidence="1">CRI 24-3</strain>
    </source>
</reference>
<dbReference type="EMBL" id="CP090033">
    <property type="protein sequence ID" value="UPK94398.1"/>
    <property type="molecule type" value="Genomic_DNA"/>
</dbReference>
<evidence type="ECO:0000313" key="2">
    <source>
        <dbReference type="Proteomes" id="UP000830768"/>
    </source>
</evidence>
<sequence length="292" mass="33398">MEAQTNVTLDTVLKSYETNDMTYEVTATTFKKTSRLPFSDPFPDGTPFTWFRPLNHERITNEAKALKLISEQTTIPVPKLIEHGEYTDGRRYLVTELIEGVSLDKLPSLPCLRPEEHNPIGIAPCETCVNQGYQNALEFIEGTVLPQLAKLTSQSRGIDGFVMPPSWLSPIQPPWKGKKHWEILPLKEPEYIFQHGDIAAHNIMMDPQTLQPKVLFDWEYAGYFPPGMERWPGKLDLESYQKRGSHLASAIASFLPKEYLECYERWSDKAELHLLITSGELPEPDELRQALR</sequence>
<name>A0ACD3Z2R7_FUSSC</name>
<evidence type="ECO:0000313" key="1">
    <source>
        <dbReference type="EMBL" id="UPK94398.1"/>
    </source>
</evidence>
<accession>A0ACD3Z2R7</accession>
<organism evidence="1 2">
    <name type="scientific">Fusarium solani subsp. cucurbitae</name>
    <name type="common">Neocosmosporum cucurbitae</name>
    <dbReference type="NCBI Taxonomy" id="2747967"/>
    <lineage>
        <taxon>Eukaryota</taxon>
        <taxon>Fungi</taxon>
        <taxon>Dikarya</taxon>
        <taxon>Ascomycota</taxon>
        <taxon>Pezizomycotina</taxon>
        <taxon>Sordariomycetes</taxon>
        <taxon>Hypocreomycetidae</taxon>
        <taxon>Hypocreales</taxon>
        <taxon>Nectriaceae</taxon>
        <taxon>Fusarium</taxon>
        <taxon>Fusarium solani species complex</taxon>
    </lineage>
</organism>
<protein>
    <submittedName>
        <fullName evidence="1">Uncharacterized protein</fullName>
    </submittedName>
</protein>